<comment type="caution">
    <text evidence="2">The sequence shown here is derived from an EMBL/GenBank/DDBJ whole genome shotgun (WGS) entry which is preliminary data.</text>
</comment>
<evidence type="ECO:0000313" key="4">
    <source>
        <dbReference type="Proteomes" id="UP000285301"/>
    </source>
</evidence>
<protein>
    <recommendedName>
        <fullName evidence="1">ZP domain-containing protein</fullName>
    </recommendedName>
</protein>
<dbReference type="PANTHER" id="PTHR39959">
    <property type="entry name" value="RE44287P-RELATED"/>
    <property type="match status" value="1"/>
</dbReference>
<dbReference type="Proteomes" id="UP000285301">
    <property type="component" value="Unassembled WGS sequence"/>
</dbReference>
<dbReference type="EMBL" id="NCKU01006577">
    <property type="protein sequence ID" value="RWS03362.1"/>
    <property type="molecule type" value="Genomic_DNA"/>
</dbReference>
<reference evidence="2" key="2">
    <citation type="submission" date="2018-11" db="EMBL/GenBank/DDBJ databases">
        <title>Trombidioid mite genomics.</title>
        <authorList>
            <person name="Dong X."/>
        </authorList>
    </citation>
    <scope>NUCLEOTIDE SEQUENCE</scope>
    <source>
        <strain evidence="2">UoL-WK</strain>
    </source>
</reference>
<dbReference type="STRING" id="1965070.A0A443QG02"/>
<evidence type="ECO:0000259" key="1">
    <source>
        <dbReference type="PROSITE" id="PS51034"/>
    </source>
</evidence>
<sequence length="378" mass="43017">MIQLQRKSAYFELTPSMIMEPLVAATQDSPLTLTTANVKSDCLHLYVFSSEFKFDSIDIKCSQSERSHKFSATITLPSGFVTVPVFEDAQSINPSFSEKCHMKRLSNTSPTFLMKITDYNACGVKLQRTNEGREWFSVSIRFPYIGGLRTSDDEYVLLMCKPDERVIVMNQVLEMKSNKPVKPKKVFTNEPQTFEAQLSMYAKPDGMDNFIREVPIKGKIVVGEEVQLKAVVKGGSVWKYAKLQDIVIQRISEKRDGKQNDQTPSAAHLVLDDGCRNPVFTAIAPLQPQRDPNDPLTVRFNFKAFMFQEMSDEDSIRVTAKIVACQQENDCNPNMCMDNNQHGFGRKRREVDEFNNKNNTTTIYSNFDARVVLPSYFT</sequence>
<dbReference type="AlphaFoldDB" id="A0A443QG02"/>
<reference evidence="2 4" key="1">
    <citation type="journal article" date="2018" name="Gigascience">
        <title>Genomes of trombidid mites reveal novel predicted allergens and laterally-transferred genes associated with secondary metabolism.</title>
        <authorList>
            <person name="Dong X."/>
            <person name="Chaisiri K."/>
            <person name="Xia D."/>
            <person name="Armstrong S.D."/>
            <person name="Fang Y."/>
            <person name="Donnelly M.J."/>
            <person name="Kadowaki T."/>
            <person name="McGarry J.W."/>
            <person name="Darby A.C."/>
            <person name="Makepeace B.L."/>
        </authorList>
    </citation>
    <scope>NUCLEOTIDE SEQUENCE [LARGE SCALE GENOMIC DNA]</scope>
    <source>
        <strain evidence="2">UoL-WK</strain>
    </source>
</reference>
<keyword evidence="4" id="KW-1185">Reference proteome</keyword>
<evidence type="ECO:0000313" key="2">
    <source>
        <dbReference type="EMBL" id="RWS01951.1"/>
    </source>
</evidence>
<gene>
    <name evidence="3" type="ORF">B4U79_09858</name>
    <name evidence="2" type="ORF">B4U79_15655</name>
</gene>
<dbReference type="OrthoDB" id="6757328at2759"/>
<dbReference type="SMART" id="SM00241">
    <property type="entry name" value="ZP"/>
    <property type="match status" value="1"/>
</dbReference>
<evidence type="ECO:0000313" key="3">
    <source>
        <dbReference type="EMBL" id="RWS03362.1"/>
    </source>
</evidence>
<dbReference type="EMBL" id="NCKU01008376">
    <property type="protein sequence ID" value="RWS01951.1"/>
    <property type="molecule type" value="Genomic_DNA"/>
</dbReference>
<proteinExistence type="predicted"/>
<dbReference type="PROSITE" id="PS51034">
    <property type="entry name" value="ZP_2"/>
    <property type="match status" value="1"/>
</dbReference>
<accession>A0A443QG02</accession>
<dbReference type="PANTHER" id="PTHR39959:SF2">
    <property type="entry name" value="RE44287P"/>
    <property type="match status" value="1"/>
</dbReference>
<feature type="domain" description="ZP" evidence="1">
    <location>
        <begin position="60"/>
        <end position="343"/>
    </location>
</feature>
<feature type="non-terminal residue" evidence="2">
    <location>
        <position position="378"/>
    </location>
</feature>
<organism evidence="2 4">
    <name type="scientific">Dinothrombium tinctorium</name>
    <dbReference type="NCBI Taxonomy" id="1965070"/>
    <lineage>
        <taxon>Eukaryota</taxon>
        <taxon>Metazoa</taxon>
        <taxon>Ecdysozoa</taxon>
        <taxon>Arthropoda</taxon>
        <taxon>Chelicerata</taxon>
        <taxon>Arachnida</taxon>
        <taxon>Acari</taxon>
        <taxon>Acariformes</taxon>
        <taxon>Trombidiformes</taxon>
        <taxon>Prostigmata</taxon>
        <taxon>Anystina</taxon>
        <taxon>Parasitengona</taxon>
        <taxon>Trombidioidea</taxon>
        <taxon>Trombidiidae</taxon>
        <taxon>Dinothrombium</taxon>
    </lineage>
</organism>
<name>A0A443QG02_9ACAR</name>
<dbReference type="InterPro" id="IPR001507">
    <property type="entry name" value="ZP_dom"/>
</dbReference>